<dbReference type="EMBL" id="CP070496">
    <property type="protein sequence ID" value="QSB06214.1"/>
    <property type="molecule type" value="Genomic_DNA"/>
</dbReference>
<dbReference type="InterPro" id="IPR057666">
    <property type="entry name" value="DrpA_SLOG"/>
</dbReference>
<dbReference type="PANTHER" id="PTHR43022:SF1">
    <property type="entry name" value="PROTEIN SMF"/>
    <property type="match status" value="1"/>
</dbReference>
<comment type="similarity">
    <text evidence="1">Belongs to the DprA/Smf family.</text>
</comment>
<dbReference type="RefSeq" id="WP_213172223.1">
    <property type="nucleotide sequence ID" value="NZ_CP070496.1"/>
</dbReference>
<protein>
    <submittedName>
        <fullName evidence="3">DNA-processing protein DprA</fullName>
    </submittedName>
</protein>
<keyword evidence="4" id="KW-1185">Reference proteome</keyword>
<dbReference type="KEGG" id="nav:JQS30_04700"/>
<reference evidence="3" key="1">
    <citation type="submission" date="2021-02" db="EMBL/GenBank/DDBJ databases">
        <title>Natronoglycomyces albus gen. nov., sp. nov, a haloalkaliphilic actinobacterium from a soda solonchak soil.</title>
        <authorList>
            <person name="Sorokin D.Y."/>
            <person name="Khijniak T.V."/>
            <person name="Zakharycheva A.P."/>
            <person name="Boueva O.V."/>
            <person name="Ariskina E.V."/>
            <person name="Hahnke R.L."/>
            <person name="Bunk B."/>
            <person name="Sproer C."/>
            <person name="Schumann P."/>
            <person name="Evtushenko L.I."/>
            <person name="Kublanov I.V."/>
        </authorList>
    </citation>
    <scope>NUCLEOTIDE SEQUENCE</scope>
    <source>
        <strain evidence="3">DSM 106290</strain>
    </source>
</reference>
<dbReference type="Gene3D" id="3.40.50.450">
    <property type="match status" value="1"/>
</dbReference>
<feature type="domain" description="Smf/DprA SLOG" evidence="2">
    <location>
        <begin position="82"/>
        <end position="303"/>
    </location>
</feature>
<dbReference type="SUPFAM" id="SSF102405">
    <property type="entry name" value="MCP/YpsA-like"/>
    <property type="match status" value="1"/>
</dbReference>
<proteinExistence type="inferred from homology"/>
<evidence type="ECO:0000313" key="4">
    <source>
        <dbReference type="Proteomes" id="UP000662939"/>
    </source>
</evidence>
<evidence type="ECO:0000259" key="2">
    <source>
        <dbReference type="Pfam" id="PF02481"/>
    </source>
</evidence>
<organism evidence="3 4">
    <name type="scientific">Natronoglycomyces albus</name>
    <dbReference type="NCBI Taxonomy" id="2811108"/>
    <lineage>
        <taxon>Bacteria</taxon>
        <taxon>Bacillati</taxon>
        <taxon>Actinomycetota</taxon>
        <taxon>Actinomycetes</taxon>
        <taxon>Glycomycetales</taxon>
        <taxon>Glycomycetaceae</taxon>
        <taxon>Natronoglycomyces</taxon>
    </lineage>
</organism>
<dbReference type="Proteomes" id="UP000662939">
    <property type="component" value="Chromosome"/>
</dbReference>
<dbReference type="Pfam" id="PF02481">
    <property type="entry name" value="DNA_processg_A"/>
    <property type="match status" value="1"/>
</dbReference>
<name>A0A895XLJ9_9ACTN</name>
<evidence type="ECO:0000313" key="3">
    <source>
        <dbReference type="EMBL" id="QSB06214.1"/>
    </source>
</evidence>
<dbReference type="NCBIfam" id="TIGR00732">
    <property type="entry name" value="dprA"/>
    <property type="match status" value="1"/>
</dbReference>
<dbReference type="AlphaFoldDB" id="A0A895XLJ9"/>
<dbReference type="PANTHER" id="PTHR43022">
    <property type="entry name" value="PROTEIN SMF"/>
    <property type="match status" value="1"/>
</dbReference>
<accession>A0A895XLJ9</accession>
<gene>
    <name evidence="3" type="primary">dprA</name>
    <name evidence="3" type="ORF">JQS30_04700</name>
</gene>
<sequence length="383" mass="41769">MSQLDEPRWALAVLSALIEPGDRDLDDLLGEHGLERTLGLIQEGTVPHRLRQQTSSKLAGTNLARLAAEVCASTKRCGARLAVPSDADWPQRLRDLLILSDESEMYTRPPRCLWVRGEGRLAEVADRSVAIVGSRNSTPYGDHVAAELAYDLAKRGWPIVSGGAIGIDQAAHDGTLAAGGPTVAVFANGLDQTYPKRGAGLFDRIRRQGLLLSEWPPGTRPHRHRFLIRNRVIAALSAGTVVVEAELRSGARHTARLAAELDRPLMFTPGPVTSARSAGVHQLARDPWGARLVTRAEDVIEDISGEVSVPMRTSTRPRDSLDEASHRVLDCFQAGFVVSPRDISQQSGIPLAAVNISLRDLQKLGWVEQRDNRWRMVRTVASG</sequence>
<dbReference type="InterPro" id="IPR003488">
    <property type="entry name" value="DprA"/>
</dbReference>
<dbReference type="GO" id="GO:0009294">
    <property type="term" value="P:DNA-mediated transformation"/>
    <property type="evidence" value="ECO:0007669"/>
    <property type="project" value="InterPro"/>
</dbReference>
<evidence type="ECO:0000256" key="1">
    <source>
        <dbReference type="ARBA" id="ARBA00006525"/>
    </source>
</evidence>